<evidence type="ECO:0000313" key="5">
    <source>
        <dbReference type="Proteomes" id="UP000826271"/>
    </source>
</evidence>
<comment type="caution">
    <text evidence="4">The sequence shown here is derived from an EMBL/GenBank/DDBJ whole genome shotgun (WGS) entry which is preliminary data.</text>
</comment>
<organism evidence="4 5">
    <name type="scientific">Buddleja alternifolia</name>
    <dbReference type="NCBI Taxonomy" id="168488"/>
    <lineage>
        <taxon>Eukaryota</taxon>
        <taxon>Viridiplantae</taxon>
        <taxon>Streptophyta</taxon>
        <taxon>Embryophyta</taxon>
        <taxon>Tracheophyta</taxon>
        <taxon>Spermatophyta</taxon>
        <taxon>Magnoliopsida</taxon>
        <taxon>eudicotyledons</taxon>
        <taxon>Gunneridae</taxon>
        <taxon>Pentapetalae</taxon>
        <taxon>asterids</taxon>
        <taxon>lamiids</taxon>
        <taxon>Lamiales</taxon>
        <taxon>Scrophulariaceae</taxon>
        <taxon>Buddlejeae</taxon>
        <taxon>Buddleja</taxon>
    </lineage>
</organism>
<dbReference type="PANTHER" id="PTHR31623">
    <property type="entry name" value="F21J9.9"/>
    <property type="match status" value="1"/>
</dbReference>
<evidence type="ECO:0000313" key="4">
    <source>
        <dbReference type="EMBL" id="KAG8363039.1"/>
    </source>
</evidence>
<proteinExistence type="inferred from homology"/>
<dbReference type="GO" id="GO:0016746">
    <property type="term" value="F:acyltransferase activity"/>
    <property type="evidence" value="ECO:0007669"/>
    <property type="project" value="UniProtKB-KW"/>
</dbReference>
<keyword evidence="5" id="KW-1185">Reference proteome</keyword>
<dbReference type="Pfam" id="PF02458">
    <property type="entry name" value="Transferase"/>
    <property type="match status" value="2"/>
</dbReference>
<comment type="similarity">
    <text evidence="1">Belongs to the plant acyltransferase family.</text>
</comment>
<dbReference type="Gene3D" id="3.30.559.10">
    <property type="entry name" value="Chloramphenicol acetyltransferase-like domain"/>
    <property type="match status" value="3"/>
</dbReference>
<evidence type="ECO:0000256" key="3">
    <source>
        <dbReference type="ARBA" id="ARBA00023315"/>
    </source>
</evidence>
<name>A0AAV6W1G8_9LAMI</name>
<gene>
    <name evidence="4" type="ORF">BUALT_BualtUnG0011100</name>
</gene>
<dbReference type="InterPro" id="IPR023213">
    <property type="entry name" value="CAT-like_dom_sf"/>
</dbReference>
<evidence type="ECO:0000256" key="2">
    <source>
        <dbReference type="ARBA" id="ARBA00022679"/>
    </source>
</evidence>
<keyword evidence="3" id="KW-0012">Acyltransferase</keyword>
<accession>A0AAV6W1G8</accession>
<reference evidence="4" key="1">
    <citation type="submission" date="2019-10" db="EMBL/GenBank/DDBJ databases">
        <authorList>
            <person name="Zhang R."/>
            <person name="Pan Y."/>
            <person name="Wang J."/>
            <person name="Ma R."/>
            <person name="Yu S."/>
        </authorList>
    </citation>
    <scope>NUCLEOTIDE SEQUENCE</scope>
    <source>
        <strain evidence="4">LA-IB0</strain>
        <tissue evidence="4">Leaf</tissue>
    </source>
</reference>
<evidence type="ECO:0000256" key="1">
    <source>
        <dbReference type="ARBA" id="ARBA00009861"/>
    </source>
</evidence>
<protein>
    <submittedName>
        <fullName evidence="4">Uncharacterized protein</fullName>
    </submittedName>
</protein>
<dbReference type="PANTHER" id="PTHR31623:SF124">
    <property type="entry name" value="VINORINE SYNTHASE-RELATED"/>
    <property type="match status" value="1"/>
</dbReference>
<dbReference type="Proteomes" id="UP000826271">
    <property type="component" value="Unassembled WGS sequence"/>
</dbReference>
<keyword evidence="2" id="KW-0808">Transferase</keyword>
<dbReference type="AlphaFoldDB" id="A0AAV6W1G8"/>
<sequence length="381" mass="43141">MKVEVVSQKLVKPCTPTPEDLKKYKITFMDELNSAMNVVVILYCQSDAAINENRNHLEESLAQSCPTFTFLQDDTSKKITWLIAPEQLNDHLPCEIGEADEETDPILSIQISKFICGGVAIDISISHRIVDAGSLGTFISAWPELGITRTRVNDFGNIVAKRFVFDKNAISKMRHRVQISIGEKLRQPSRVQVVSGIIMNVIAGIDVARYGQQSRALLVVQDVNIRERTVPVLSRLRCGNLAALAITERSVDETKNMEFQDFVSVLGEDARKTVDDCKRILSDGEDGQKFLIDRCDYAFEKSLRSDAYNVVWVIDWCKFRFYEADFGWGNPVWASIANVVIKNHVLLMNNKEGDGIEAWVQLQESDMAYFEQDEQLRMFTT</sequence>
<dbReference type="EMBL" id="WHWC01000096">
    <property type="protein sequence ID" value="KAG8363039.1"/>
    <property type="molecule type" value="Genomic_DNA"/>
</dbReference>